<dbReference type="InterPro" id="IPR032508">
    <property type="entry name" value="FecR_C"/>
</dbReference>
<dbReference type="EMBL" id="JAPDPJ010000036">
    <property type="protein sequence ID" value="MCW3787763.1"/>
    <property type="molecule type" value="Genomic_DNA"/>
</dbReference>
<proteinExistence type="predicted"/>
<dbReference type="Gene3D" id="2.60.120.1440">
    <property type="match status" value="1"/>
</dbReference>
<dbReference type="InterPro" id="IPR012373">
    <property type="entry name" value="Ferrdict_sens_TM"/>
</dbReference>
<dbReference type="AlphaFoldDB" id="A0AAE3M633"/>
<dbReference type="Gene3D" id="3.55.50.30">
    <property type="match status" value="1"/>
</dbReference>
<sequence>MKNSQKLHKETRKIGETIINSLEKDNNADLGLKNKQLENVFNYFLSNNNLVNHINKYKKYSSKEGYERFLLAIEDLPANVNRKSLTLKYWMYGAAASIILIIGFSLFLMQPKQYQHQANISHGISKSTLILSNGKTITASAEDFTYEQQNMSVKYQQGTFSYSNDVSSDELVENTLVVPVGGEANMTLSDGTKVWVNADSYLKHPVRFIGKTREVTISGEVFFEVAEDKEHPFIVHTNNGDVKVLGTGFGISSYPDENAYVTLAHGKIAFSDNSHETMYLEPGEQIKIVGDEWEKRVVNVDEYVGWKDGKFVFNDRRLSDIMNTMERWYDVDVVFDSPTLKDIRFSGDIKRYGSINVLLDALVLTREMEYSIEDSTIILYQK</sequence>
<evidence type="ECO:0000313" key="4">
    <source>
        <dbReference type="EMBL" id="MCW3787763.1"/>
    </source>
</evidence>
<feature type="domain" description="Protein FecR C-terminal" evidence="3">
    <location>
        <begin position="310"/>
        <end position="379"/>
    </location>
</feature>
<dbReference type="Pfam" id="PF16344">
    <property type="entry name" value="FecR_C"/>
    <property type="match status" value="1"/>
</dbReference>
<gene>
    <name evidence="4" type="ORF">OM075_14905</name>
</gene>
<dbReference type="PANTHER" id="PTHR30273:SF2">
    <property type="entry name" value="PROTEIN FECR"/>
    <property type="match status" value="1"/>
</dbReference>
<keyword evidence="1" id="KW-0812">Transmembrane</keyword>
<keyword evidence="1" id="KW-0472">Membrane</keyword>
<organism evidence="4 5">
    <name type="scientific">Plebeiibacterium sediminum</name>
    <dbReference type="NCBI Taxonomy" id="2992112"/>
    <lineage>
        <taxon>Bacteria</taxon>
        <taxon>Pseudomonadati</taxon>
        <taxon>Bacteroidota</taxon>
        <taxon>Bacteroidia</taxon>
        <taxon>Marinilabiliales</taxon>
        <taxon>Marinilabiliaceae</taxon>
        <taxon>Plebeiibacterium</taxon>
    </lineage>
</organism>
<dbReference type="Pfam" id="PF04773">
    <property type="entry name" value="FecR"/>
    <property type="match status" value="1"/>
</dbReference>
<feature type="transmembrane region" description="Helical" evidence="1">
    <location>
        <begin position="89"/>
        <end position="109"/>
    </location>
</feature>
<feature type="domain" description="FecR protein" evidence="2">
    <location>
        <begin position="175"/>
        <end position="268"/>
    </location>
</feature>
<protein>
    <submittedName>
        <fullName evidence="4">DUF4974 domain-containing protein</fullName>
    </submittedName>
</protein>
<keyword evidence="1" id="KW-1133">Transmembrane helix</keyword>
<accession>A0AAE3M633</accession>
<evidence type="ECO:0000313" key="5">
    <source>
        <dbReference type="Proteomes" id="UP001209229"/>
    </source>
</evidence>
<reference evidence="4" key="1">
    <citation type="submission" date="2022-10" db="EMBL/GenBank/DDBJ databases">
        <authorList>
            <person name="Yu W.X."/>
        </authorList>
    </citation>
    <scope>NUCLEOTIDE SEQUENCE</scope>
    <source>
        <strain evidence="4">AAT</strain>
    </source>
</reference>
<dbReference type="GO" id="GO:0016989">
    <property type="term" value="F:sigma factor antagonist activity"/>
    <property type="evidence" value="ECO:0007669"/>
    <property type="project" value="TreeGrafter"/>
</dbReference>
<keyword evidence="5" id="KW-1185">Reference proteome</keyword>
<dbReference type="InterPro" id="IPR006860">
    <property type="entry name" value="FecR"/>
</dbReference>
<dbReference type="PANTHER" id="PTHR30273">
    <property type="entry name" value="PERIPLASMIC SIGNAL SENSOR AND SIGMA FACTOR ACTIVATOR FECR-RELATED"/>
    <property type="match status" value="1"/>
</dbReference>
<name>A0AAE3M633_9BACT</name>
<evidence type="ECO:0000256" key="1">
    <source>
        <dbReference type="SAM" id="Phobius"/>
    </source>
</evidence>
<dbReference type="Proteomes" id="UP001209229">
    <property type="component" value="Unassembled WGS sequence"/>
</dbReference>
<evidence type="ECO:0000259" key="3">
    <source>
        <dbReference type="Pfam" id="PF16344"/>
    </source>
</evidence>
<evidence type="ECO:0000259" key="2">
    <source>
        <dbReference type="Pfam" id="PF04773"/>
    </source>
</evidence>
<comment type="caution">
    <text evidence="4">The sequence shown here is derived from an EMBL/GenBank/DDBJ whole genome shotgun (WGS) entry which is preliminary data.</text>
</comment>
<dbReference type="RefSeq" id="WP_301191327.1">
    <property type="nucleotide sequence ID" value="NZ_JAPDPJ010000036.1"/>
</dbReference>